<dbReference type="Pfam" id="PF16064">
    <property type="entry name" value="DUF4806"/>
    <property type="match status" value="1"/>
</dbReference>
<proteinExistence type="predicted"/>
<feature type="compositionally biased region" description="Acidic residues" evidence="1">
    <location>
        <begin position="76"/>
        <end position="85"/>
    </location>
</feature>
<accession>A0A226CZS1</accession>
<organism evidence="3 4">
    <name type="scientific">Folsomia candida</name>
    <name type="common">Springtail</name>
    <dbReference type="NCBI Taxonomy" id="158441"/>
    <lineage>
        <taxon>Eukaryota</taxon>
        <taxon>Metazoa</taxon>
        <taxon>Ecdysozoa</taxon>
        <taxon>Arthropoda</taxon>
        <taxon>Hexapoda</taxon>
        <taxon>Collembola</taxon>
        <taxon>Entomobryomorpha</taxon>
        <taxon>Isotomoidea</taxon>
        <taxon>Isotomidae</taxon>
        <taxon>Proisotominae</taxon>
        <taxon>Folsomia</taxon>
    </lineage>
</organism>
<feature type="domain" description="DUF4806" evidence="2">
    <location>
        <begin position="312"/>
        <end position="387"/>
    </location>
</feature>
<name>A0A226CZS1_FOLCA</name>
<evidence type="ECO:0000313" key="4">
    <source>
        <dbReference type="Proteomes" id="UP000198287"/>
    </source>
</evidence>
<feature type="compositionally biased region" description="Polar residues" evidence="1">
    <location>
        <begin position="441"/>
        <end position="453"/>
    </location>
</feature>
<evidence type="ECO:0000313" key="3">
    <source>
        <dbReference type="EMBL" id="OXA38815.1"/>
    </source>
</evidence>
<feature type="compositionally biased region" description="Basic and acidic residues" evidence="1">
    <location>
        <begin position="236"/>
        <end position="252"/>
    </location>
</feature>
<dbReference type="AlphaFoldDB" id="A0A226CZS1"/>
<keyword evidence="4" id="KW-1185">Reference proteome</keyword>
<dbReference type="EMBL" id="LNIX01000043">
    <property type="protein sequence ID" value="OXA38815.1"/>
    <property type="molecule type" value="Genomic_DNA"/>
</dbReference>
<comment type="caution">
    <text evidence="3">The sequence shown here is derived from an EMBL/GenBank/DDBJ whole genome shotgun (WGS) entry which is preliminary data.</text>
</comment>
<dbReference type="OrthoDB" id="6780942at2759"/>
<feature type="region of interest" description="Disordered" evidence="1">
    <location>
        <begin position="148"/>
        <end position="261"/>
    </location>
</feature>
<feature type="compositionally biased region" description="Polar residues" evidence="1">
    <location>
        <begin position="169"/>
        <end position="200"/>
    </location>
</feature>
<gene>
    <name evidence="3" type="ORF">Fcan01_26441</name>
</gene>
<dbReference type="OMA" id="LGINARC"/>
<protein>
    <recommendedName>
        <fullName evidence="2">DUF4806 domain-containing protein</fullName>
    </recommendedName>
</protein>
<dbReference type="PANTHER" id="PTHR34153">
    <property type="entry name" value="SI:CH211-262H13.3-RELATED-RELATED"/>
    <property type="match status" value="1"/>
</dbReference>
<dbReference type="PANTHER" id="PTHR34153:SF2">
    <property type="entry name" value="SI:CH211-262H13.3-RELATED"/>
    <property type="match status" value="1"/>
</dbReference>
<feature type="compositionally biased region" description="Basic residues" evidence="1">
    <location>
        <begin position="121"/>
        <end position="130"/>
    </location>
</feature>
<evidence type="ECO:0000256" key="1">
    <source>
        <dbReference type="SAM" id="MobiDB-lite"/>
    </source>
</evidence>
<feature type="region of interest" description="Disordered" evidence="1">
    <location>
        <begin position="432"/>
        <end position="453"/>
    </location>
</feature>
<dbReference type="Proteomes" id="UP000198287">
    <property type="component" value="Unassembled WGS sequence"/>
</dbReference>
<feature type="region of interest" description="Disordered" evidence="1">
    <location>
        <begin position="70"/>
        <end position="132"/>
    </location>
</feature>
<evidence type="ECO:0000259" key="2">
    <source>
        <dbReference type="Pfam" id="PF16064"/>
    </source>
</evidence>
<reference evidence="3 4" key="1">
    <citation type="submission" date="2015-12" db="EMBL/GenBank/DDBJ databases">
        <title>The genome of Folsomia candida.</title>
        <authorList>
            <person name="Faddeeva A."/>
            <person name="Derks M.F."/>
            <person name="Anvar Y."/>
            <person name="Smit S."/>
            <person name="Van Straalen N."/>
            <person name="Roelofs D."/>
        </authorList>
    </citation>
    <scope>NUCLEOTIDE SEQUENCE [LARGE SCALE GENOMIC DNA]</scope>
    <source>
        <strain evidence="3 4">VU population</strain>
        <tissue evidence="3">Whole body</tissue>
    </source>
</reference>
<sequence length="453" mass="50378">MRLKSHPSIGITWLLSNEQCWWPPYKSVDRQVKAAIDGDDPNPNSWTLFNVAVLGEGKKFETYQQAKNNIGKAMEETDPEFESEAETSGRGQRYKKYPLNRSSSGSDGEDGDFGDPTGTKMKQKLSHSTKVKQILPPPKYLVLVGDATSHSTSQGPGEAISPMSDEVTDQTPPINFPRSLQQQGTPKIASHSRQAHSSMISVCEHVNRPSSSPKIGPPPGNQILNNSRGFRTGNLENRDERDKDEVSDRDENVSSNIANKNSSPEFQTWMVRQVNIMKAQLRQLQESVDAIMNTSSGKQDRPVQNTFPADLLPMDDNSDLEKLEDFIKDSKATLIVELQRGISGTKKLSNVTQRILKKLLTDKLASSYNWIGSRGGKLPFSKSFMKQIIFVKRALVFIEAIHGKLENADDDEIADIIKNWLKSSSTRIDSERKRLAKSGDTLPSTNSGSESDE</sequence>
<dbReference type="InterPro" id="IPR032071">
    <property type="entry name" value="DUF4806"/>
</dbReference>